<dbReference type="SMART" id="SM00116">
    <property type="entry name" value="CBS"/>
    <property type="match status" value="2"/>
</dbReference>
<dbReference type="Gene3D" id="3.10.580.10">
    <property type="entry name" value="CBS-domain"/>
    <property type="match status" value="1"/>
</dbReference>
<dbReference type="CDD" id="cd00038">
    <property type="entry name" value="CAP_ED"/>
    <property type="match status" value="1"/>
</dbReference>
<feature type="domain" description="Cyclic nucleotide-binding" evidence="3">
    <location>
        <begin position="18"/>
        <end position="115"/>
    </location>
</feature>
<dbReference type="PATRIC" id="fig|1157951.4.peg.820"/>
<evidence type="ECO:0000313" key="6">
    <source>
        <dbReference type="Proteomes" id="UP000005012"/>
    </source>
</evidence>
<dbReference type="RefSeq" id="WP_014656439.1">
    <property type="nucleotide sequence ID" value="NC_017731.1"/>
</dbReference>
<dbReference type="PROSITE" id="PS50042">
    <property type="entry name" value="CNMP_BINDING_3"/>
    <property type="match status" value="1"/>
</dbReference>
<dbReference type="EMBL" id="CP003488">
    <property type="protein sequence ID" value="AFH92713.1"/>
    <property type="molecule type" value="Genomic_DNA"/>
</dbReference>
<dbReference type="KEGG" id="psi:S70_04160"/>
<dbReference type="PANTHER" id="PTHR48108:SF26">
    <property type="entry name" value="CBS DOMAIN-CONTAINING PROTEIN DDB_G0289609"/>
    <property type="match status" value="1"/>
</dbReference>
<feature type="domain" description="CBS" evidence="4">
    <location>
        <begin position="160"/>
        <end position="217"/>
    </location>
</feature>
<dbReference type="HOGENOM" id="CLU_027866_1_0_6"/>
<proteinExistence type="predicted"/>
<dbReference type="Pfam" id="PF00027">
    <property type="entry name" value="cNMP_binding"/>
    <property type="match status" value="1"/>
</dbReference>
<dbReference type="PROSITE" id="PS51371">
    <property type="entry name" value="CBS"/>
    <property type="match status" value="2"/>
</dbReference>
<dbReference type="Pfam" id="PF03445">
    <property type="entry name" value="DUF294"/>
    <property type="match status" value="1"/>
</dbReference>
<accession>A0A140NIL8</accession>
<dbReference type="InterPro" id="IPR000595">
    <property type="entry name" value="cNMP-bd_dom"/>
</dbReference>
<dbReference type="SUPFAM" id="SSF54631">
    <property type="entry name" value="CBS-domain pair"/>
    <property type="match status" value="1"/>
</dbReference>
<dbReference type="GO" id="GO:0008773">
    <property type="term" value="F:[protein-PII] uridylyltransferase activity"/>
    <property type="evidence" value="ECO:0007669"/>
    <property type="project" value="InterPro"/>
</dbReference>
<organism evidence="5 6">
    <name type="scientific">Providencia stuartii (strain MRSN 2154)</name>
    <dbReference type="NCBI Taxonomy" id="1157951"/>
    <lineage>
        <taxon>Bacteria</taxon>
        <taxon>Pseudomonadati</taxon>
        <taxon>Pseudomonadota</taxon>
        <taxon>Gammaproteobacteria</taxon>
        <taxon>Enterobacterales</taxon>
        <taxon>Morganellaceae</taxon>
        <taxon>Providencia</taxon>
    </lineage>
</organism>
<gene>
    <name evidence="5" type="ordered locus">S70_04160</name>
</gene>
<sequence>MEPSLIPMVKQFISQRDPFDRLDDMQLDQLVNSVEISYLTQREVLKPHQIAGQGLYLVRTGAVEQRYEDGSLRARLGSGDVFGFSVLNKTPESPGEYQVIAIENTLLYCIPRDSLLLAMEQNQAVRHHFACEEGQRLASRPKIDNLTEDSLLYLNPVSSIENGNIVVITPGTSVQDAAQEMVRKHRSSALVMDGETLLGIITDRDLTKRVVALGLDIKTPVSKVMTENPITIAANAPIINAIELMMQHNIRSLPVMTNHRITGVLTATSLVQKNSMQAVYLISRIYRQESLAELKMLGVQRQAVFESLIESGVQSHTIQLMMTLIADAFNKQLLRLAERELGEPPCDYCWFAAGSQARQEMHYLSDQDNGIILAREVTKEEEGWFRQLAEYVCYGLDECGYSLCPGHIMATNPKWCKPLTQWQTYYQQWLKEPEQLALLNISVFLDIRFLYGSQVLFNSLVRSAESHLKGSKRLLSMLVANSTRINPPLGMFRQFVLVKNGENHSVFNIKKQAVNLLVELARVYALEAGIFTPSTLTRFEVARDSGIISAASCQELTEAYLFINQVRFGCQRRALLAGDALSNLIVPQRLTQFERNHLKDAFRIIARTQEAAEQRYHAKGVMK</sequence>
<dbReference type="InterPro" id="IPR018490">
    <property type="entry name" value="cNMP-bd_dom_sf"/>
</dbReference>
<dbReference type="InterPro" id="IPR018821">
    <property type="entry name" value="DUF294_put_nucleoTrafse_sb-bd"/>
</dbReference>
<dbReference type="CDD" id="cd04587">
    <property type="entry name" value="CBS_pair_CAP-ED_NT_Pol-beta-like_DUF294_assoc"/>
    <property type="match status" value="1"/>
</dbReference>
<dbReference type="Gene3D" id="2.60.120.10">
    <property type="entry name" value="Jelly Rolls"/>
    <property type="match status" value="1"/>
</dbReference>
<dbReference type="Proteomes" id="UP000005012">
    <property type="component" value="Chromosome"/>
</dbReference>
<keyword evidence="1" id="KW-0677">Repeat</keyword>
<dbReference type="InterPro" id="IPR046342">
    <property type="entry name" value="CBS_dom_sf"/>
</dbReference>
<evidence type="ECO:0000256" key="2">
    <source>
        <dbReference type="PROSITE-ProRule" id="PRU00703"/>
    </source>
</evidence>
<dbReference type="AlphaFoldDB" id="A0A140NIL8"/>
<dbReference type="OrthoDB" id="9808528at2"/>
<dbReference type="Pfam" id="PF00571">
    <property type="entry name" value="CBS"/>
    <property type="match status" value="2"/>
</dbReference>
<dbReference type="InterPro" id="IPR051462">
    <property type="entry name" value="CBS_domain-containing"/>
</dbReference>
<dbReference type="PANTHER" id="PTHR48108">
    <property type="entry name" value="CBS DOMAIN-CONTAINING PROTEIN CBSX2, CHLOROPLASTIC"/>
    <property type="match status" value="1"/>
</dbReference>
<protein>
    <submittedName>
        <fullName evidence="5">Cyclic nucleotide binding protein/2 CBS domains</fullName>
    </submittedName>
</protein>
<dbReference type="InterPro" id="IPR014710">
    <property type="entry name" value="RmlC-like_jellyroll"/>
</dbReference>
<reference evidence="6" key="2">
    <citation type="submission" date="2012-04" db="EMBL/GenBank/DDBJ databases">
        <title>Complete genome sequence of Providencia stuartii clinical isolate MRSN 2154.</title>
        <authorList>
            <person name="Clifford R.J."/>
            <person name="Hang J."/>
            <person name="Riley M.C."/>
            <person name="Onmus-Leone F."/>
            <person name="Kuschner R.A."/>
            <person name="Lesho E.P."/>
            <person name="Waterman P.E."/>
        </authorList>
    </citation>
    <scope>NUCLEOTIDE SEQUENCE [LARGE SCALE GENOMIC DNA]</scope>
    <source>
        <strain evidence="6">MRSN 2154</strain>
    </source>
</reference>
<evidence type="ECO:0000259" key="3">
    <source>
        <dbReference type="PROSITE" id="PS50042"/>
    </source>
</evidence>
<reference evidence="5 6" key="1">
    <citation type="journal article" date="2012" name="J. Bacteriol.">
        <title>Complete Genome Sequence of Providencia stuartii Clinical Isolate MRSN 2154.</title>
        <authorList>
            <person name="Clifford R.J."/>
            <person name="Hang J."/>
            <person name="Riley M.C."/>
            <person name="Onmus-Leone F."/>
            <person name="Kuschner R.A."/>
            <person name="Lesho E.P."/>
            <person name="Waterman P.E."/>
        </authorList>
    </citation>
    <scope>NUCLEOTIDE SEQUENCE [LARGE SCALE GENOMIC DNA]</scope>
    <source>
        <strain evidence="5 6">MRSN 2154</strain>
    </source>
</reference>
<dbReference type="InterPro" id="IPR000644">
    <property type="entry name" value="CBS_dom"/>
</dbReference>
<dbReference type="SUPFAM" id="SSF51206">
    <property type="entry name" value="cAMP-binding domain-like"/>
    <property type="match status" value="1"/>
</dbReference>
<dbReference type="CDD" id="cd05401">
    <property type="entry name" value="NT_GlnE_GlnD_like"/>
    <property type="match status" value="1"/>
</dbReference>
<keyword evidence="2" id="KW-0129">CBS domain</keyword>
<feature type="domain" description="CBS" evidence="4">
    <location>
        <begin position="225"/>
        <end position="281"/>
    </location>
</feature>
<dbReference type="Pfam" id="PF10335">
    <property type="entry name" value="DUF294_C"/>
    <property type="match status" value="1"/>
</dbReference>
<evidence type="ECO:0000313" key="5">
    <source>
        <dbReference type="EMBL" id="AFH92713.1"/>
    </source>
</evidence>
<dbReference type="InterPro" id="IPR005105">
    <property type="entry name" value="GlnD_Uridyltrans_N"/>
</dbReference>
<name>A0A140NIL8_PROSM</name>
<evidence type="ECO:0000256" key="1">
    <source>
        <dbReference type="ARBA" id="ARBA00022737"/>
    </source>
</evidence>
<dbReference type="GeneID" id="93518438"/>
<evidence type="ECO:0000259" key="4">
    <source>
        <dbReference type="PROSITE" id="PS51371"/>
    </source>
</evidence>